<evidence type="ECO:0000313" key="1">
    <source>
        <dbReference type="EMBL" id="GAG16944.1"/>
    </source>
</evidence>
<protein>
    <submittedName>
        <fullName evidence="1">Uncharacterized protein</fullName>
    </submittedName>
</protein>
<sequence>EIKEMNNKIINIIKTMTILERRISTIEGYIFKENEDFNNDSLENEKLSLI</sequence>
<dbReference type="EMBL" id="BARS01030016">
    <property type="protein sequence ID" value="GAG16944.1"/>
    <property type="molecule type" value="Genomic_DNA"/>
</dbReference>
<name>X0VFE3_9ZZZZ</name>
<comment type="caution">
    <text evidence="1">The sequence shown here is derived from an EMBL/GenBank/DDBJ whole genome shotgun (WGS) entry which is preliminary data.</text>
</comment>
<feature type="non-terminal residue" evidence="1">
    <location>
        <position position="1"/>
    </location>
</feature>
<accession>X0VFE3</accession>
<reference evidence="1" key="1">
    <citation type="journal article" date="2014" name="Front. Microbiol.">
        <title>High frequency of phylogenetically diverse reductive dehalogenase-homologous genes in deep subseafloor sedimentary metagenomes.</title>
        <authorList>
            <person name="Kawai M."/>
            <person name="Futagami T."/>
            <person name="Toyoda A."/>
            <person name="Takaki Y."/>
            <person name="Nishi S."/>
            <person name="Hori S."/>
            <person name="Arai W."/>
            <person name="Tsubouchi T."/>
            <person name="Morono Y."/>
            <person name="Uchiyama I."/>
            <person name="Ito T."/>
            <person name="Fujiyama A."/>
            <person name="Inagaki F."/>
            <person name="Takami H."/>
        </authorList>
    </citation>
    <scope>NUCLEOTIDE SEQUENCE</scope>
    <source>
        <strain evidence="1">Expedition CK06-06</strain>
    </source>
</reference>
<dbReference type="AlphaFoldDB" id="X0VFE3"/>
<gene>
    <name evidence="1" type="ORF">S01H1_46852</name>
</gene>
<organism evidence="1">
    <name type="scientific">marine sediment metagenome</name>
    <dbReference type="NCBI Taxonomy" id="412755"/>
    <lineage>
        <taxon>unclassified sequences</taxon>
        <taxon>metagenomes</taxon>
        <taxon>ecological metagenomes</taxon>
    </lineage>
</organism>
<proteinExistence type="predicted"/>